<accession>A0A656HNJ7</accession>
<evidence type="ECO:0000313" key="9">
    <source>
        <dbReference type="Proteomes" id="UP000005317"/>
    </source>
</evidence>
<gene>
    <name evidence="8" type="ORF">Thini_4442</name>
</gene>
<reference evidence="9" key="1">
    <citation type="journal article" date="2011" name="Stand. Genomic Sci.">
        <title>Genome sequence of the filamentous, gliding Thiothrix nivea neotype strain (JP2(T)).</title>
        <authorList>
            <person name="Lapidus A."/>
            <person name="Nolan M."/>
            <person name="Lucas S."/>
            <person name="Glavina Del Rio T."/>
            <person name="Tice H."/>
            <person name="Cheng J.F."/>
            <person name="Tapia R."/>
            <person name="Han C."/>
            <person name="Goodwin L."/>
            <person name="Pitluck S."/>
            <person name="Liolios K."/>
            <person name="Pagani I."/>
            <person name="Ivanova N."/>
            <person name="Huntemann M."/>
            <person name="Mavromatis K."/>
            <person name="Mikhailova N."/>
            <person name="Pati A."/>
            <person name="Chen A."/>
            <person name="Palaniappan K."/>
            <person name="Land M."/>
            <person name="Brambilla E.M."/>
            <person name="Rohde M."/>
            <person name="Abt B."/>
            <person name="Verbarg S."/>
            <person name="Goker M."/>
            <person name="Bristow J."/>
            <person name="Eisen J.A."/>
            <person name="Markowitz V."/>
            <person name="Hugenholtz P."/>
            <person name="Kyrpides N.C."/>
            <person name="Klenk H.P."/>
            <person name="Woyke T."/>
        </authorList>
    </citation>
    <scope>NUCLEOTIDE SEQUENCE [LARGE SCALE GENOMIC DNA]</scope>
    <source>
        <strain evidence="9">ATCC 35100 / DSM 5205 / JP2</strain>
    </source>
</reference>
<dbReference type="GO" id="GO:0005886">
    <property type="term" value="C:plasma membrane"/>
    <property type="evidence" value="ECO:0007669"/>
    <property type="project" value="UniProtKB-SubCell"/>
</dbReference>
<dbReference type="InterPro" id="IPR003317">
    <property type="entry name" value="Cyt-d_oxidase_su2"/>
</dbReference>
<dbReference type="GO" id="GO:0016682">
    <property type="term" value="F:oxidoreductase activity, acting on diphenols and related substances as donors, oxygen as acceptor"/>
    <property type="evidence" value="ECO:0007669"/>
    <property type="project" value="TreeGrafter"/>
</dbReference>
<keyword evidence="5 7" id="KW-1133">Transmembrane helix</keyword>
<evidence type="ECO:0000256" key="4">
    <source>
        <dbReference type="ARBA" id="ARBA00022692"/>
    </source>
</evidence>
<dbReference type="GO" id="GO:0009055">
    <property type="term" value="F:electron transfer activity"/>
    <property type="evidence" value="ECO:0007669"/>
    <property type="project" value="TreeGrafter"/>
</dbReference>
<keyword evidence="6 7" id="KW-0472">Membrane</keyword>
<organism evidence="8 9">
    <name type="scientific">Thiothrix nivea (strain ATCC 35100 / DSM 5205 / JP2)</name>
    <dbReference type="NCBI Taxonomy" id="870187"/>
    <lineage>
        <taxon>Bacteria</taxon>
        <taxon>Pseudomonadati</taxon>
        <taxon>Pseudomonadota</taxon>
        <taxon>Gammaproteobacteria</taxon>
        <taxon>Thiotrichales</taxon>
        <taxon>Thiotrichaceae</taxon>
        <taxon>Thiothrix</taxon>
    </lineage>
</organism>
<feature type="transmembrane region" description="Helical" evidence="7">
    <location>
        <begin position="240"/>
        <end position="260"/>
    </location>
</feature>
<comment type="subcellular location">
    <subcellularLocation>
        <location evidence="1">Cell membrane</location>
        <topology evidence="1">Multi-pass membrane protein</topology>
    </subcellularLocation>
</comment>
<evidence type="ECO:0000256" key="6">
    <source>
        <dbReference type="ARBA" id="ARBA00023136"/>
    </source>
</evidence>
<evidence type="ECO:0000256" key="7">
    <source>
        <dbReference type="SAM" id="Phobius"/>
    </source>
</evidence>
<sequence length="281" mass="29572">MNELHAFLATVWFVLLGLVLALYVMLDGFELGVGILSLLNLLPKTLTPTPLPEGEGLRTAASCPPSTSGRGGWGVRVTGLNRLNEIWLLLAGMIMLGAFPPAFALIASSLRLPLALLLAGLLLRRAGVIANRHQRKPGLAHGLYGWGSLLAAIAQGLVLGAVCCGGLPAWVSPASCLIGVGVVLFYLLLGVCYQHGRRSLLFAGLGLFLLAFSALATWLYPDIIPGRLALGEAAASNQTLLSMILGISLLLPVILAYNGFQYLLSSKPSGQHDNHKTPPAA</sequence>
<dbReference type="Pfam" id="PF02322">
    <property type="entry name" value="Cyt_bd_oxida_II"/>
    <property type="match status" value="2"/>
</dbReference>
<dbReference type="EMBL" id="JH651384">
    <property type="protein sequence ID" value="EIJ36920.1"/>
    <property type="molecule type" value="Genomic_DNA"/>
</dbReference>
<evidence type="ECO:0000256" key="2">
    <source>
        <dbReference type="ARBA" id="ARBA00007543"/>
    </source>
</evidence>
<dbReference type="GO" id="GO:0019646">
    <property type="term" value="P:aerobic electron transport chain"/>
    <property type="evidence" value="ECO:0007669"/>
    <property type="project" value="TreeGrafter"/>
</dbReference>
<evidence type="ECO:0000256" key="5">
    <source>
        <dbReference type="ARBA" id="ARBA00022989"/>
    </source>
</evidence>
<feature type="transmembrane region" description="Helical" evidence="7">
    <location>
        <begin position="86"/>
        <end position="106"/>
    </location>
</feature>
<dbReference type="PANTHER" id="PTHR43141">
    <property type="entry name" value="CYTOCHROME BD2 SUBUNIT II"/>
    <property type="match status" value="1"/>
</dbReference>
<proteinExistence type="inferred from homology"/>
<comment type="similarity">
    <text evidence="2">Belongs to the cytochrome ubiquinol oxidase subunit 2 family.</text>
</comment>
<dbReference type="PANTHER" id="PTHR43141:SF4">
    <property type="entry name" value="CYTOCHROME BD2 SUBUNIT II"/>
    <property type="match status" value="1"/>
</dbReference>
<feature type="transmembrane region" description="Helical" evidence="7">
    <location>
        <begin position="112"/>
        <end position="131"/>
    </location>
</feature>
<feature type="transmembrane region" description="Helical" evidence="7">
    <location>
        <begin position="177"/>
        <end position="193"/>
    </location>
</feature>
<evidence type="ECO:0000256" key="1">
    <source>
        <dbReference type="ARBA" id="ARBA00004651"/>
    </source>
</evidence>
<feature type="transmembrane region" description="Helical" evidence="7">
    <location>
        <begin position="200"/>
        <end position="220"/>
    </location>
</feature>
<protein>
    <submittedName>
        <fullName evidence="8">Cytochrome bd ubiquinol oxidase subunit II</fullName>
    </submittedName>
</protein>
<evidence type="ECO:0000313" key="8">
    <source>
        <dbReference type="EMBL" id="EIJ36920.1"/>
    </source>
</evidence>
<dbReference type="RefSeq" id="WP_002710783.1">
    <property type="nucleotide sequence ID" value="NZ_JH651384.1"/>
</dbReference>
<keyword evidence="3" id="KW-1003">Cell membrane</keyword>
<dbReference type="Proteomes" id="UP000005317">
    <property type="component" value="Unassembled WGS sequence"/>
</dbReference>
<dbReference type="AlphaFoldDB" id="A0A656HNJ7"/>
<dbReference type="GO" id="GO:0070069">
    <property type="term" value="C:cytochrome complex"/>
    <property type="evidence" value="ECO:0007669"/>
    <property type="project" value="TreeGrafter"/>
</dbReference>
<name>A0A656HNJ7_THINJ</name>
<keyword evidence="9" id="KW-1185">Reference proteome</keyword>
<keyword evidence="4 7" id="KW-0812">Transmembrane</keyword>
<feature type="transmembrane region" description="Helical" evidence="7">
    <location>
        <begin position="143"/>
        <end position="171"/>
    </location>
</feature>
<evidence type="ECO:0000256" key="3">
    <source>
        <dbReference type="ARBA" id="ARBA00022475"/>
    </source>
</evidence>
<feature type="transmembrane region" description="Helical" evidence="7">
    <location>
        <begin position="6"/>
        <end position="26"/>
    </location>
</feature>